<feature type="chain" id="PRO_5009514548" description="SD-repeat containing protein B domain-containing protein" evidence="2">
    <location>
        <begin position="33"/>
        <end position="511"/>
    </location>
</feature>
<feature type="signal peptide" evidence="2">
    <location>
        <begin position="1"/>
        <end position="32"/>
    </location>
</feature>
<keyword evidence="2" id="KW-0732">Signal</keyword>
<comment type="caution">
    <text evidence="3">The sequence shown here is derived from an EMBL/GenBank/DDBJ whole genome shotgun (WGS) entry which is preliminary data.</text>
</comment>
<evidence type="ECO:0008006" key="5">
    <source>
        <dbReference type="Google" id="ProtNLM"/>
    </source>
</evidence>
<feature type="region of interest" description="Disordered" evidence="1">
    <location>
        <begin position="25"/>
        <end position="48"/>
    </location>
</feature>
<evidence type="ECO:0000256" key="2">
    <source>
        <dbReference type="SAM" id="SignalP"/>
    </source>
</evidence>
<evidence type="ECO:0000313" key="3">
    <source>
        <dbReference type="EMBL" id="OGC28972.1"/>
    </source>
</evidence>
<dbReference type="STRING" id="1802583.A2311_03230"/>
<evidence type="ECO:0000256" key="1">
    <source>
        <dbReference type="SAM" id="MobiDB-lite"/>
    </source>
</evidence>
<accession>A0A1F4T887</accession>
<reference evidence="3 4" key="1">
    <citation type="journal article" date="2016" name="Nat. Commun.">
        <title>Thousands of microbial genomes shed light on interconnected biogeochemical processes in an aquifer system.</title>
        <authorList>
            <person name="Anantharaman K."/>
            <person name="Brown C.T."/>
            <person name="Hug L.A."/>
            <person name="Sharon I."/>
            <person name="Castelle C.J."/>
            <person name="Probst A.J."/>
            <person name="Thomas B.C."/>
            <person name="Singh A."/>
            <person name="Wilkins M.J."/>
            <person name="Karaoz U."/>
            <person name="Brodie E.L."/>
            <person name="Williams K.H."/>
            <person name="Hubbard S.S."/>
            <person name="Banfield J.F."/>
        </authorList>
    </citation>
    <scope>NUCLEOTIDE SEQUENCE [LARGE SCALE GENOMIC DNA]</scope>
</reference>
<gene>
    <name evidence="3" type="ORF">A2311_03230</name>
</gene>
<dbReference type="PROSITE" id="PS51257">
    <property type="entry name" value="PROKAR_LIPOPROTEIN"/>
    <property type="match status" value="1"/>
</dbReference>
<dbReference type="EMBL" id="MEUF01000095">
    <property type="protein sequence ID" value="OGC28972.1"/>
    <property type="molecule type" value="Genomic_DNA"/>
</dbReference>
<dbReference type="Proteomes" id="UP000178951">
    <property type="component" value="Unassembled WGS sequence"/>
</dbReference>
<sequence>MFKKLGLAICLVLGTWLLVITTGCGSSSSTEATTTTATTSTTSTTAGPTGNITISGTLNSGVLSASGLSSSSLKIQAKAFAAISDYNIIAVSKDTGQAYFAATATDASGNFSIPNLPADEKYFIEVLDSSNKLVAPIAFGSSNEGAVMAIDPKNGNVSLGAIAYDSAKGCAAPTTPPTANFDLAATVEAKNGETLVPKGAENFGKGSVTEISAGNYVSNTTDGDKDGLPNSFDADNNGDLVVDELDGLFSFEAINGANANFYLYAFTNLKVDYDQRDTFKDNFSTFSVAIGLSAGNKSGAATKSISSVRIIGGPTWMADANVVGGSKWSTSNYNVPLKMPNVYEVQLNNVRPTFEVNAGDTLKYLITYDDASTEEAIKMINFVFSDIPRVVAFKVGDDPWNANLPANGRLSIATTSEVGLRWTRPKDEAGNEIIGGRYTWEYNSNSGGAIETTVITSDANALLTSLEATLDVMTLPDFKSADAQGEFMIGVCIRSQANDNSAENCRFSKGW</sequence>
<name>A0A1F4T887_UNCSA</name>
<dbReference type="AlphaFoldDB" id="A0A1F4T887"/>
<organism evidence="3 4">
    <name type="scientific">candidate division WOR-1 bacterium RIFOXYB2_FULL_48_7</name>
    <dbReference type="NCBI Taxonomy" id="1802583"/>
    <lineage>
        <taxon>Bacteria</taxon>
        <taxon>Bacillati</taxon>
        <taxon>Saganbacteria</taxon>
    </lineage>
</organism>
<evidence type="ECO:0000313" key="4">
    <source>
        <dbReference type="Proteomes" id="UP000178951"/>
    </source>
</evidence>
<protein>
    <recommendedName>
        <fullName evidence="5">SD-repeat containing protein B domain-containing protein</fullName>
    </recommendedName>
</protein>
<proteinExistence type="predicted"/>